<feature type="compositionally biased region" description="Basic and acidic residues" evidence="5">
    <location>
        <begin position="385"/>
        <end position="395"/>
    </location>
</feature>
<dbReference type="Proteomes" id="UP000549394">
    <property type="component" value="Unassembled WGS sequence"/>
</dbReference>
<dbReference type="FunFam" id="1.10.1000.11:FF:000007">
    <property type="entry name" value="Golgi-specific brefeldin A-resistance guanine nucleotide exchange factor 1"/>
    <property type="match status" value="1"/>
</dbReference>
<dbReference type="Pfam" id="PF12783">
    <property type="entry name" value="Sec7-like_HUS"/>
    <property type="match status" value="1"/>
</dbReference>
<keyword evidence="3" id="KW-0813">Transport</keyword>
<dbReference type="InterPro" id="IPR035999">
    <property type="entry name" value="Sec7_dom_sf"/>
</dbReference>
<organism evidence="7 8">
    <name type="scientific">Dimorphilus gyrociliatus</name>
    <dbReference type="NCBI Taxonomy" id="2664684"/>
    <lineage>
        <taxon>Eukaryota</taxon>
        <taxon>Metazoa</taxon>
        <taxon>Spiralia</taxon>
        <taxon>Lophotrochozoa</taxon>
        <taxon>Annelida</taxon>
        <taxon>Polychaeta</taxon>
        <taxon>Polychaeta incertae sedis</taxon>
        <taxon>Dinophilidae</taxon>
        <taxon>Dimorphilus</taxon>
    </lineage>
</organism>
<dbReference type="InterPro" id="IPR032691">
    <property type="entry name" value="Mon2/Sec7/BIG1-like_HUS"/>
</dbReference>
<evidence type="ECO:0000256" key="4">
    <source>
        <dbReference type="ARBA" id="ARBA00023034"/>
    </source>
</evidence>
<dbReference type="PANTHER" id="PTHR10663">
    <property type="entry name" value="GUANYL-NUCLEOTIDE EXCHANGE FACTOR"/>
    <property type="match status" value="1"/>
</dbReference>
<comment type="caution">
    <text evidence="7">The sequence shown here is derived from an EMBL/GenBank/DDBJ whole genome shotgun (WGS) entry which is preliminary data.</text>
</comment>
<feature type="region of interest" description="Disordered" evidence="5">
    <location>
        <begin position="620"/>
        <end position="648"/>
    </location>
</feature>
<comment type="subcellular location">
    <subcellularLocation>
        <location evidence="2">Endoplasmic reticulum-Golgi intermediate compartment</location>
    </subcellularLocation>
    <subcellularLocation>
        <location evidence="1">Golgi apparatus</location>
        <location evidence="1">cis-Golgi network</location>
    </subcellularLocation>
</comment>
<feature type="compositionally biased region" description="Basic and acidic residues" evidence="5">
    <location>
        <begin position="406"/>
        <end position="415"/>
    </location>
</feature>
<dbReference type="EMBL" id="CAJFCJ010000019">
    <property type="protein sequence ID" value="CAD5123797.1"/>
    <property type="molecule type" value="Genomic_DNA"/>
</dbReference>
<feature type="region of interest" description="Disordered" evidence="5">
    <location>
        <begin position="1639"/>
        <end position="1708"/>
    </location>
</feature>
<keyword evidence="4" id="KW-0333">Golgi apparatus</keyword>
<dbReference type="Pfam" id="PF01369">
    <property type="entry name" value="Sec7"/>
    <property type="match status" value="1"/>
</dbReference>
<evidence type="ECO:0000313" key="8">
    <source>
        <dbReference type="Proteomes" id="UP000549394"/>
    </source>
</evidence>
<dbReference type="SUPFAM" id="SSF48371">
    <property type="entry name" value="ARM repeat"/>
    <property type="match status" value="1"/>
</dbReference>
<dbReference type="GO" id="GO:0005794">
    <property type="term" value="C:Golgi apparatus"/>
    <property type="evidence" value="ECO:0007669"/>
    <property type="project" value="UniProtKB-SubCell"/>
</dbReference>
<feature type="compositionally biased region" description="Basic residues" evidence="5">
    <location>
        <begin position="1391"/>
        <end position="1404"/>
    </location>
</feature>
<evidence type="ECO:0000256" key="2">
    <source>
        <dbReference type="ARBA" id="ARBA00004399"/>
    </source>
</evidence>
<dbReference type="PROSITE" id="PS50190">
    <property type="entry name" value="SEC7"/>
    <property type="match status" value="1"/>
</dbReference>
<dbReference type="GO" id="GO:0016197">
    <property type="term" value="P:endosomal transport"/>
    <property type="evidence" value="ECO:0007669"/>
    <property type="project" value="UniProtKB-ARBA"/>
</dbReference>
<dbReference type="CDD" id="cd00171">
    <property type="entry name" value="Sec7"/>
    <property type="match status" value="1"/>
</dbReference>
<dbReference type="PANTHER" id="PTHR10663:SF388">
    <property type="entry name" value="GOLGI-SPECIFIC BREFELDIN A-RESISTANCE GUANINE NUCLEOTIDE EXCHANGE FACTOR 1"/>
    <property type="match status" value="1"/>
</dbReference>
<dbReference type="Gene3D" id="1.10.220.20">
    <property type="match status" value="1"/>
</dbReference>
<feature type="region of interest" description="Disordered" evidence="5">
    <location>
        <begin position="221"/>
        <end position="328"/>
    </location>
</feature>
<feature type="region of interest" description="Disordered" evidence="5">
    <location>
        <begin position="373"/>
        <end position="417"/>
    </location>
</feature>
<evidence type="ECO:0000256" key="5">
    <source>
        <dbReference type="SAM" id="MobiDB-lite"/>
    </source>
</evidence>
<dbReference type="SUPFAM" id="SSF48425">
    <property type="entry name" value="Sec7 domain"/>
    <property type="match status" value="1"/>
</dbReference>
<dbReference type="InterPro" id="IPR016024">
    <property type="entry name" value="ARM-type_fold"/>
</dbReference>
<dbReference type="Gene3D" id="1.10.1000.11">
    <property type="entry name" value="Arf Nucleotide-binding Site Opener,domain 2"/>
    <property type="match status" value="1"/>
</dbReference>
<gene>
    <name evidence="7" type="ORF">DGYR_LOCUS11431</name>
</gene>
<feature type="compositionally biased region" description="Polar residues" evidence="5">
    <location>
        <begin position="396"/>
        <end position="405"/>
    </location>
</feature>
<dbReference type="GO" id="GO:0032012">
    <property type="term" value="P:regulation of ARF protein signal transduction"/>
    <property type="evidence" value="ECO:0007669"/>
    <property type="project" value="InterPro"/>
</dbReference>
<dbReference type="InterPro" id="IPR056604">
    <property type="entry name" value="GBF1-like_TPR"/>
</dbReference>
<feature type="compositionally biased region" description="Basic and acidic residues" evidence="5">
    <location>
        <begin position="1405"/>
        <end position="1414"/>
    </location>
</feature>
<evidence type="ECO:0000256" key="1">
    <source>
        <dbReference type="ARBA" id="ARBA00004222"/>
    </source>
</evidence>
<feature type="region of interest" description="Disordered" evidence="5">
    <location>
        <begin position="1290"/>
        <end position="1315"/>
    </location>
</feature>
<feature type="compositionally biased region" description="Polar residues" evidence="5">
    <location>
        <begin position="1649"/>
        <end position="1668"/>
    </location>
</feature>
<dbReference type="SMART" id="SM00222">
    <property type="entry name" value="Sec7"/>
    <property type="match status" value="1"/>
</dbReference>
<dbReference type="InterPro" id="IPR023394">
    <property type="entry name" value="Sec7_C_sf"/>
</dbReference>
<protein>
    <submittedName>
        <fullName evidence="7">DgyrCDS12108</fullName>
    </submittedName>
</protein>
<dbReference type="GO" id="GO:0010256">
    <property type="term" value="P:endomembrane system organization"/>
    <property type="evidence" value="ECO:0007669"/>
    <property type="project" value="UniProtKB-ARBA"/>
</dbReference>
<feature type="compositionally biased region" description="Basic and acidic residues" evidence="5">
    <location>
        <begin position="628"/>
        <end position="646"/>
    </location>
</feature>
<evidence type="ECO:0000259" key="6">
    <source>
        <dbReference type="PROSITE" id="PS50190"/>
    </source>
</evidence>
<dbReference type="InterPro" id="IPR000904">
    <property type="entry name" value="Sec7_dom"/>
</dbReference>
<feature type="compositionally biased region" description="Basic and acidic residues" evidence="5">
    <location>
        <begin position="297"/>
        <end position="310"/>
    </location>
</feature>
<keyword evidence="8" id="KW-1185">Reference proteome</keyword>
<feature type="domain" description="SEC7" evidence="6">
    <location>
        <begin position="671"/>
        <end position="861"/>
    </location>
</feature>
<dbReference type="OrthoDB" id="10258608at2759"/>
<sequence length="1708" mass="191619">MPRPENGIYIIQGEVNLVVSAMRRSVRWTSHHQQNRLEQEEDPLINEFCILKDTLSNVSDFDDLAPNEYLGPFLNVIRSEDTTGPITGLALTSVNKFLSYQLLDENHESTNVAVENMADAVTHARFVGTDAGSDEVVLMKILMVLRTLLLSSVGKLLTNESVCEIMQSCFRICFEMRLSELLRKSAEHTLIDMVQLLFTRLPEFKEDAKWKSLKKLKMRAGGMGSGNAGNRKITKKQSRSREKPISIKTYPQNINNDDVKKENASDIGGNPPETMSAQTKSFSDEKTEETAIASITDDAKDKTDESKQDENESIGKTQMPDFSSYDENFSQGDLSEAGITNIEQSEVDMIPAVVAMPGMSDDIDVVSCISGHATEEEETDDRGEAEENPKSEKSEYINTQGVRFTQNDDERKGRNEPSLIPHGLPCLKELFRFLISLTSPIDRHNTDVMVHMGLNLLTVALESGADYMPRNSSLMNLIKDDMLRNALLLLSSERTRLFAMSLRVCFLLFESMRGHLKFQLEMYVEKLMSIITSESPKISDEQRELALEALVQLCRVPGLVTELYLNYDCHLYCSNLFEDLMKVLSKNAFPVAGLFTTHLLSLDCLLAVIDNIEQHCHHRSLHASSPSNEDKDSNLSESQEHVENSGKTKATIKPNRMICRLTSNTLPSEDDLNAIKHKKKIYITGSESFNNRPSKGVAYLQDQGFFKTPLDPEEVVRFLKENPRLDKKMIGEYISNKKNNSILEAFQKSFNFSNVRIDEALREYLEAFRLPGEAPVIQYLLEHFAQHWHTANNEPFADTDAAFTLSYAVIMLNTDQHNHNVRKQNIPMTVEQFKRNVAGVNGKGDFESSMLEEIYENIRNEEIIMPSEQTGIVRENYLWNVMLRRGCTGDGEFLHAPTGAYDRDLFAIVWGPTVAALSFVFDKSIHDTVIQKSIAGFRKCAMISAHYGLSDVFDNLVISLCKFTGLLSSAESGQQIAITLGNNKKAQLALKTVLALAKRHADMLRDGWRNLLDAILQLYHTDLLPEVLTTVEDFVESNGRISLIEKRRRDRNGTTNTKTDANVFSSFFLNFGLSESQNSRNQAPEDQAAIRQAKAVLEECHIEQIITDSKFLRADSLFELVKALALAARPDLPSTHKHDDDTDVFVLELLIRVVLNNRDRVAPLWGLVRDLMYAILVDSCQATWLVQRAVVGLIRLALRLLRRDDVASHVLATLKLLLLMRSTVLHQVAQHVAFGLFELLRTNAAHIHDFGDWKTLFTLLEVVGAGASAPPVLHVQPGVDIVQSVNEAGGAQSDSEISPHSIAESADRGYTSDSELQNNTTVNQYSVCLDVELRGPIDQICLHKVCESLAFLVRDAVHITPANFESCLHAIRTLIEASVSGGKKSCEKRPQPSKRQSKRDRQRNKHVEQADDEQRTIADQAGQQVAMQLLDLLDTMHTRADSIFTSWADENGDKLDINALWNNCWCPILQGMARLCCDSRRIVRQQALTYLQRALVMPDLQSLTAHEWESGFNKVLFPLLTALLDTPSEIDPAGIDETRVRASALLSKVFLQHLTPLRALPTFTALWLTILDFMHRFMHADNSELLSDAVPESLKNMLLVMNTAGMLTEESEEGAQLWRLTWHRIDPFLPNLKGDLFKPQAPSVHTPASPRSQSPITANTQTSPSANVILQPPLPSIRSEEQITGLPVVLHPPQDVSTSTGHLEKPDD</sequence>
<dbReference type="Pfam" id="PF23325">
    <property type="entry name" value="TPR_28"/>
    <property type="match status" value="1"/>
</dbReference>
<feature type="region of interest" description="Disordered" evidence="5">
    <location>
        <begin position="1382"/>
        <end position="1414"/>
    </location>
</feature>
<evidence type="ECO:0000256" key="3">
    <source>
        <dbReference type="ARBA" id="ARBA00022448"/>
    </source>
</evidence>
<evidence type="ECO:0000313" key="7">
    <source>
        <dbReference type="EMBL" id="CAD5123797.1"/>
    </source>
</evidence>
<dbReference type="GO" id="GO:0005085">
    <property type="term" value="F:guanyl-nucleotide exchange factor activity"/>
    <property type="evidence" value="ECO:0007669"/>
    <property type="project" value="InterPro"/>
</dbReference>
<proteinExistence type="predicted"/>
<accession>A0A7I8W5G4</accession>
<reference evidence="7 8" key="1">
    <citation type="submission" date="2020-08" db="EMBL/GenBank/DDBJ databases">
        <authorList>
            <person name="Hejnol A."/>
        </authorList>
    </citation>
    <scope>NUCLEOTIDE SEQUENCE [LARGE SCALE GENOMIC DNA]</scope>
</reference>
<feature type="compositionally biased region" description="Acidic residues" evidence="5">
    <location>
        <begin position="375"/>
        <end position="384"/>
    </location>
</feature>
<name>A0A7I8W5G4_9ANNE</name>
<dbReference type="GO" id="GO:0005793">
    <property type="term" value="C:endoplasmic reticulum-Golgi intermediate compartment"/>
    <property type="evidence" value="ECO:0007669"/>
    <property type="project" value="UniProtKB-SubCell"/>
</dbReference>